<feature type="region of interest" description="Disordered" evidence="1">
    <location>
        <begin position="1"/>
        <end position="41"/>
    </location>
</feature>
<name>A0AAJ7TBU8_PETMA</name>
<feature type="compositionally biased region" description="Polar residues" evidence="1">
    <location>
        <begin position="7"/>
        <end position="23"/>
    </location>
</feature>
<evidence type="ECO:0000256" key="1">
    <source>
        <dbReference type="SAM" id="MobiDB-lite"/>
    </source>
</evidence>
<feature type="region of interest" description="Disordered" evidence="1">
    <location>
        <begin position="729"/>
        <end position="874"/>
    </location>
</feature>
<feature type="compositionally biased region" description="Pro residues" evidence="1">
    <location>
        <begin position="506"/>
        <end position="516"/>
    </location>
</feature>
<dbReference type="KEGG" id="pmrn:116944362"/>
<organism evidence="2 3">
    <name type="scientific">Petromyzon marinus</name>
    <name type="common">Sea lamprey</name>
    <dbReference type="NCBI Taxonomy" id="7757"/>
    <lineage>
        <taxon>Eukaryota</taxon>
        <taxon>Metazoa</taxon>
        <taxon>Chordata</taxon>
        <taxon>Craniata</taxon>
        <taxon>Vertebrata</taxon>
        <taxon>Cyclostomata</taxon>
        <taxon>Hyperoartia</taxon>
        <taxon>Petromyzontiformes</taxon>
        <taxon>Petromyzontidae</taxon>
        <taxon>Petromyzon</taxon>
    </lineage>
</organism>
<accession>A0AAJ7TBU8</accession>
<keyword evidence="2" id="KW-1185">Reference proteome</keyword>
<feature type="region of interest" description="Disordered" evidence="1">
    <location>
        <begin position="563"/>
        <end position="588"/>
    </location>
</feature>
<feature type="region of interest" description="Disordered" evidence="1">
    <location>
        <begin position="305"/>
        <end position="386"/>
    </location>
</feature>
<sequence>MEPELITSMTSQREVPLSSQQGVPLQDLEAESPAPPPYLAPPPYPDPADMIGLAGCDIPPQGPPLYLTSCNITHMAPPPCDVTFLAPPPAPPLHMEEQEAPLDLSMSSQDRVTDEALDLSRRTCRSSTHRAPSVWTMPAAPDLGSKPMSLSVPDPGSLPVPVVGGGPLEGFLSRLCCQHQRLLLGLLRYATNSRTAIAAAGSGPAVVRQTIGTAEEPGPVAGSSREPTAGLVMAPALSWGPSGLTGLAGPTCDGSATVQLCEEDTGARATALFSVNGGGAVPIHFQTPGQPLWLPVQAVQPLRVQQSDAGGASEAGARPVDPLPVPSSFPGVDEAEEREGVAAASVVEGPATTEDGAVGSTAPGKHSPKKRKKKSKRRKAAVTVAGAGAEARAGGLGRSAGTARKSLVPGCARATTLMPHLLQQQQQRHRRRHHHHHRRCGYERPSLSEAAQCDVVYVSRPVDPHGDGAGESVENAAGSGNDGGDGNDGATAAAPTDAGVSVATPVPKPLPAPPLSPVRCYGKRSARKSTRGHVSGAGGTWEVHTVRVARAALIGVPDIGRRRALSDNNSRSLPNNTGAGTGTSSHHHRRTLSASCCDASALFPATGERHSALSENELGGGGGGEILKTVVPPVPVGPSEDNVVRVEDGARIAQPRPRVERGVRARMRSWRGLRTGAGAATNARKTARGSGLVGASAEIAASPSALAPPTSSCQMAPPERLATAPVVAGPSMPAAEPTATDGDGVSLSLLDRVAPPTPPPPAAASLTPTAETGEPSHLPSTDLLAGANRSPIPPASPALVAEEETEESAPLVRAGTEMKREEEERRGGDAALPSTPEAAPSSSPGVGAGEGGACGEAGGGGGRGGAERLPSGPL</sequence>
<dbReference type="RefSeq" id="XP_032813813.1">
    <property type="nucleotide sequence ID" value="XM_032957922.1"/>
</dbReference>
<evidence type="ECO:0000313" key="2">
    <source>
        <dbReference type="Proteomes" id="UP001318040"/>
    </source>
</evidence>
<feature type="compositionally biased region" description="Low complexity" evidence="1">
    <location>
        <begin position="830"/>
        <end position="845"/>
    </location>
</feature>
<feature type="region of interest" description="Disordered" evidence="1">
    <location>
        <begin position="462"/>
        <end position="520"/>
    </location>
</feature>
<feature type="compositionally biased region" description="Low complexity" evidence="1">
    <location>
        <begin position="488"/>
        <end position="499"/>
    </location>
</feature>
<feature type="compositionally biased region" description="Basic and acidic residues" evidence="1">
    <location>
        <begin position="816"/>
        <end position="828"/>
    </location>
</feature>
<dbReference type="Proteomes" id="UP001318040">
    <property type="component" value="Chromosome 21"/>
</dbReference>
<evidence type="ECO:0000313" key="3">
    <source>
        <dbReference type="RefSeq" id="XP_032813813.1"/>
    </source>
</evidence>
<feature type="compositionally biased region" description="Basic residues" evidence="1">
    <location>
        <begin position="366"/>
        <end position="380"/>
    </location>
</feature>
<feature type="compositionally biased region" description="Gly residues" evidence="1">
    <location>
        <begin position="846"/>
        <end position="864"/>
    </location>
</feature>
<proteinExistence type="predicted"/>
<feature type="compositionally biased region" description="Polar residues" evidence="1">
    <location>
        <begin position="566"/>
        <end position="584"/>
    </location>
</feature>
<reference evidence="3" key="1">
    <citation type="submission" date="2025-08" db="UniProtKB">
        <authorList>
            <consortium name="RefSeq"/>
        </authorList>
    </citation>
    <scope>IDENTIFICATION</scope>
    <source>
        <tissue evidence="3">Sperm</tissue>
    </source>
</reference>
<dbReference type="AlphaFoldDB" id="A0AAJ7TBU8"/>
<protein>
    <submittedName>
        <fullName evidence="3">Uncharacterized protein LOC116944362</fullName>
    </submittedName>
</protein>
<gene>
    <name evidence="3" type="primary">LOC116944362</name>
</gene>